<evidence type="ECO:0000313" key="9">
    <source>
        <dbReference type="Proteomes" id="UP000045842"/>
    </source>
</evidence>
<evidence type="ECO:0000313" key="12">
    <source>
        <dbReference type="Proteomes" id="UP000048948"/>
    </source>
</evidence>
<protein>
    <submittedName>
        <fullName evidence="5">Uncharacterized protein</fullName>
    </submittedName>
</protein>
<reference evidence="5" key="1">
    <citation type="submission" date="2015-03" db="EMBL/GenBank/DDBJ databases">
        <authorList>
            <person name="Murphy D."/>
        </authorList>
    </citation>
    <scope>NUCLEOTIDE SEQUENCE [LARGE SCALE GENOMIC DNA]</scope>
    <source>
        <strain evidence="5">K00500041</strain>
    </source>
</reference>
<name>A0A0T7PGC4_MYCTX</name>
<evidence type="ECO:0000313" key="4">
    <source>
        <dbReference type="EMBL" id="COU85866.1"/>
    </source>
</evidence>
<evidence type="ECO:0000313" key="10">
    <source>
        <dbReference type="Proteomes" id="UP000046680"/>
    </source>
</evidence>
<evidence type="ECO:0000313" key="6">
    <source>
        <dbReference type="EMBL" id="COW95464.1"/>
    </source>
</evidence>
<dbReference type="EMBL" id="CSAJ01000607">
    <property type="protein sequence ID" value="COW95464.1"/>
    <property type="molecule type" value="Genomic_DNA"/>
</dbReference>
<evidence type="ECO:0000313" key="3">
    <source>
        <dbReference type="EMBL" id="CKU12217.1"/>
    </source>
</evidence>
<evidence type="ECO:0000313" key="2">
    <source>
        <dbReference type="EMBL" id="CFR82735.1"/>
    </source>
</evidence>
<dbReference type="Proteomes" id="UP000046680">
    <property type="component" value="Unassembled WGS sequence"/>
</dbReference>
<dbReference type="EMBL" id="CSAE01000731">
    <property type="protein sequence ID" value="COW83662.1"/>
    <property type="molecule type" value="Genomic_DNA"/>
</dbReference>
<reference evidence="7 8" key="2">
    <citation type="submission" date="2015-03" db="EMBL/GenBank/DDBJ databases">
        <authorList>
            <consortium name="Pathogen Informatics"/>
        </authorList>
    </citation>
    <scope>NUCLEOTIDE SEQUENCE [LARGE SCALE GENOMIC DNA]</scope>
    <source>
        <strain evidence="3 12">Bir 172</strain>
        <strain evidence="2 10">C09601061</strain>
        <strain evidence="4 9">G09801536</strain>
        <strain evidence="1 11">G09901357</strain>
        <strain evidence="7">K00500041</strain>
        <strain evidence="6 8">M09401471</strain>
    </source>
</reference>
<sequence length="113" mass="11388">MAIASNDPPIVSVAEVNTVVARANTWVANSSATDSGATRSTARADSWLSSCSSQTTSLRSGIAGANDARIRDAVSDISVSTAPASARTDAVVVSLPVSIAERAALAASRSALR</sequence>
<evidence type="ECO:0000313" key="7">
    <source>
        <dbReference type="Proteomes" id="UP000038802"/>
    </source>
</evidence>
<proteinExistence type="predicted"/>
<dbReference type="EMBL" id="CGCX01000746">
    <property type="protein sequence ID" value="CFR82735.1"/>
    <property type="molecule type" value="Genomic_DNA"/>
</dbReference>
<dbReference type="Proteomes" id="UP000038802">
    <property type="component" value="Unassembled WGS sequence"/>
</dbReference>
<evidence type="ECO:0000313" key="1">
    <source>
        <dbReference type="EMBL" id="CFE45812.1"/>
    </source>
</evidence>
<dbReference type="AlphaFoldDB" id="A0A0T7PGC4"/>
<dbReference type="EMBL" id="CSAD01000040">
    <property type="protein sequence ID" value="COU85866.1"/>
    <property type="molecule type" value="Genomic_DNA"/>
</dbReference>
<dbReference type="Proteomes" id="UP000045842">
    <property type="component" value="Unassembled WGS sequence"/>
</dbReference>
<dbReference type="Proteomes" id="UP000048948">
    <property type="component" value="Unassembled WGS sequence"/>
</dbReference>
<dbReference type="EMBL" id="CNGE01001415">
    <property type="protein sequence ID" value="CKU12217.1"/>
    <property type="molecule type" value="Genomic_DNA"/>
</dbReference>
<evidence type="ECO:0000313" key="11">
    <source>
        <dbReference type="Proteomes" id="UP000048289"/>
    </source>
</evidence>
<organism evidence="5 7">
    <name type="scientific">Mycobacterium tuberculosis</name>
    <dbReference type="NCBI Taxonomy" id="1773"/>
    <lineage>
        <taxon>Bacteria</taxon>
        <taxon>Bacillati</taxon>
        <taxon>Actinomycetota</taxon>
        <taxon>Actinomycetes</taxon>
        <taxon>Mycobacteriales</taxon>
        <taxon>Mycobacteriaceae</taxon>
        <taxon>Mycobacterium</taxon>
        <taxon>Mycobacterium tuberculosis complex</taxon>
    </lineage>
</organism>
<dbReference type="Proteomes" id="UP000048289">
    <property type="component" value="Unassembled WGS sequence"/>
</dbReference>
<evidence type="ECO:0000313" key="8">
    <source>
        <dbReference type="Proteomes" id="UP000044938"/>
    </source>
</evidence>
<dbReference type="Proteomes" id="UP000044938">
    <property type="component" value="Unassembled WGS sequence"/>
</dbReference>
<accession>A0A0T7PGC4</accession>
<evidence type="ECO:0000313" key="5">
    <source>
        <dbReference type="EMBL" id="COW83662.1"/>
    </source>
</evidence>
<dbReference type="EMBL" id="CFOE01000784">
    <property type="protein sequence ID" value="CFE45812.1"/>
    <property type="molecule type" value="Genomic_DNA"/>
</dbReference>
<gene>
    <name evidence="2" type="ORF">ERS007657_02087</name>
    <name evidence="4" type="ORF">ERS007679_00515</name>
    <name evidence="1" type="ORF">ERS007681_03918</name>
    <name evidence="5" type="ORF">ERS007703_04309</name>
    <name evidence="6" type="ORF">ERS007720_03627</name>
    <name evidence="3" type="ORF">ERS027646_04506</name>
</gene>